<proteinExistence type="predicted"/>
<evidence type="ECO:0000313" key="2">
    <source>
        <dbReference type="EMBL" id="RMU51173.1"/>
    </source>
</evidence>
<evidence type="ECO:0000313" key="3">
    <source>
        <dbReference type="Proteomes" id="UP000280395"/>
    </source>
</evidence>
<feature type="region of interest" description="Disordered" evidence="1">
    <location>
        <begin position="53"/>
        <end position="75"/>
    </location>
</feature>
<reference evidence="2 3" key="1">
    <citation type="submission" date="2018-08" db="EMBL/GenBank/DDBJ databases">
        <title>Recombination of ecologically and evolutionarily significant loci maintains genetic cohesion in the Pseudomonas syringae species complex.</title>
        <authorList>
            <person name="Dillon M."/>
            <person name="Thakur S."/>
            <person name="Almeida R.N.D."/>
            <person name="Weir B.S."/>
            <person name="Guttman D.S."/>
        </authorList>
    </citation>
    <scope>NUCLEOTIDE SEQUENCE [LARGE SCALE GENOMIC DNA]</scope>
    <source>
        <strain evidence="2 3">ICMP 14479</strain>
    </source>
</reference>
<accession>A0A3M5V0G2</accession>
<name>A0A3M5V0G2_PSESX</name>
<sequence length="75" mass="7857">MHGGVGTGEHSDAFQPGVKQGDLDVIDDLNAGQRVLFDVLLGRAQLVDLHIGKSSQADQQYGDDAEAQGGPARNV</sequence>
<comment type="caution">
    <text evidence="2">The sequence shown here is derived from an EMBL/GenBank/DDBJ whole genome shotgun (WGS) entry which is preliminary data.</text>
</comment>
<evidence type="ECO:0000256" key="1">
    <source>
        <dbReference type="SAM" id="MobiDB-lite"/>
    </source>
</evidence>
<protein>
    <submittedName>
        <fullName evidence="2">Uncharacterized protein</fullName>
    </submittedName>
</protein>
<organism evidence="2 3">
    <name type="scientific">Pseudomonas syringae pv. avii</name>
    <dbReference type="NCBI Taxonomy" id="663959"/>
    <lineage>
        <taxon>Bacteria</taxon>
        <taxon>Pseudomonadati</taxon>
        <taxon>Pseudomonadota</taxon>
        <taxon>Gammaproteobacteria</taxon>
        <taxon>Pseudomonadales</taxon>
        <taxon>Pseudomonadaceae</taxon>
        <taxon>Pseudomonas</taxon>
        <taxon>Pseudomonas syringae</taxon>
    </lineage>
</organism>
<gene>
    <name evidence="2" type="ORF">ALP29_200778</name>
</gene>
<dbReference type="EMBL" id="RBUA01001015">
    <property type="protein sequence ID" value="RMU51173.1"/>
    <property type="molecule type" value="Genomic_DNA"/>
</dbReference>
<dbReference type="AlphaFoldDB" id="A0A3M5V0G2"/>
<dbReference type="Proteomes" id="UP000280395">
    <property type="component" value="Unassembled WGS sequence"/>
</dbReference>